<keyword evidence="2" id="KW-1185">Reference proteome</keyword>
<dbReference type="EMBL" id="CP133612">
    <property type="protein sequence ID" value="WMV12260.1"/>
    <property type="molecule type" value="Genomic_DNA"/>
</dbReference>
<name>A0AAF0PYR7_SOLVR</name>
<sequence>MKETNVTTSMNLDGALYSFPEQLDPGYPCLSSLCMTYREFLGQEDSSACDHVQLTVAYVPMLELKWNGGMKLDRGIDKNEWYFSALLEKPMS</sequence>
<dbReference type="Proteomes" id="UP001234989">
    <property type="component" value="Chromosome 1"/>
</dbReference>
<dbReference type="AlphaFoldDB" id="A0AAF0PYR7"/>
<gene>
    <name evidence="1" type="ORF">MTR67_005645</name>
</gene>
<accession>A0AAF0PYR7</accession>
<reference evidence="1" key="1">
    <citation type="submission" date="2023-08" db="EMBL/GenBank/DDBJ databases">
        <title>A de novo genome assembly of Solanum verrucosum Schlechtendal, a Mexican diploid species geographically isolated from the other diploid A-genome species in potato relatives.</title>
        <authorList>
            <person name="Hosaka K."/>
        </authorList>
    </citation>
    <scope>NUCLEOTIDE SEQUENCE</scope>
    <source>
        <tissue evidence="1">Young leaves</tissue>
    </source>
</reference>
<evidence type="ECO:0000313" key="2">
    <source>
        <dbReference type="Proteomes" id="UP001234989"/>
    </source>
</evidence>
<organism evidence="1 2">
    <name type="scientific">Solanum verrucosum</name>
    <dbReference type="NCBI Taxonomy" id="315347"/>
    <lineage>
        <taxon>Eukaryota</taxon>
        <taxon>Viridiplantae</taxon>
        <taxon>Streptophyta</taxon>
        <taxon>Embryophyta</taxon>
        <taxon>Tracheophyta</taxon>
        <taxon>Spermatophyta</taxon>
        <taxon>Magnoliopsida</taxon>
        <taxon>eudicotyledons</taxon>
        <taxon>Gunneridae</taxon>
        <taxon>Pentapetalae</taxon>
        <taxon>asterids</taxon>
        <taxon>lamiids</taxon>
        <taxon>Solanales</taxon>
        <taxon>Solanaceae</taxon>
        <taxon>Solanoideae</taxon>
        <taxon>Solaneae</taxon>
        <taxon>Solanum</taxon>
    </lineage>
</organism>
<protein>
    <submittedName>
        <fullName evidence="1">Uncharacterized protein</fullName>
    </submittedName>
</protein>
<proteinExistence type="predicted"/>
<evidence type="ECO:0000313" key="1">
    <source>
        <dbReference type="EMBL" id="WMV12260.1"/>
    </source>
</evidence>